<sequence length="637" mass="71272">MAQVSDDKPPLKHKELVFILAIAGRIDAQARLLAKELDKDQYVYYTYAVIDSLSSSYTMFKYFFDVFISTNNTDLMHEVLCSPVGMLTVALESLFLVSYSFFAFKYDSEKEDNFKKFIATSWPYFRDVMKGLKNAYKGWRAAVVAYSLISGLDTKYLIVPVGLVLGVLSAANRFWIRGMLEARKQMMISNAALLTEIKKLSSLTHEEHEEYLKRIQYQSLDTRRGALLSAAAGGLIDGLYLYVGVLSLATLAPPTLTIMATICVFYTISTIITRLYEEYDFQLKLLITHSKCKLALTSKELETCYANLLGLKSQEHKSRKDLLEIARLERELKGLMNQFEEQRKILSEQLNRGYYSSFLLGLKNGLYAYGALASLMFFVGSAIALAGIAFPPALLIACVSLGLIIIAGFLAEAIISDHWNSKNPPPQKEEHLYQNILVLKDELEHGLDSTLPSKEEFKKAINDGLDIKPAHQYFYQEWFEVFRSLFSGFGKGQKFVSFAGNSFQEMDDQGHYHDTFIMNCLAVVSGLFFGAVLALRALARGLGRQQLGQVSLVSESESPSPPPPKEQTNKQPTTSPAPKPKPTKSTFSNPHADTLFRVKSAKGPVDKTLPFHRSTSVPALHQGDSSEEEDDIILGLN</sequence>
<comment type="caution">
    <text evidence="4">The sequence shown here is derived from an EMBL/GenBank/DDBJ whole genome shotgun (WGS) entry which is preliminary data.</text>
</comment>
<feature type="coiled-coil region" evidence="1">
    <location>
        <begin position="311"/>
        <end position="349"/>
    </location>
</feature>
<feature type="transmembrane region" description="Helical" evidence="3">
    <location>
        <begin position="255"/>
        <end position="276"/>
    </location>
</feature>
<dbReference type="Proteomes" id="UP000054729">
    <property type="component" value="Unassembled WGS sequence"/>
</dbReference>
<evidence type="ECO:0000256" key="1">
    <source>
        <dbReference type="SAM" id="Coils"/>
    </source>
</evidence>
<evidence type="ECO:0000256" key="3">
    <source>
        <dbReference type="SAM" id="Phobius"/>
    </source>
</evidence>
<feature type="transmembrane region" description="Helical" evidence="3">
    <location>
        <begin position="516"/>
        <end position="539"/>
    </location>
</feature>
<evidence type="ECO:0000313" key="5">
    <source>
        <dbReference type="Proteomes" id="UP000054729"/>
    </source>
</evidence>
<dbReference type="STRING" id="66969.Lwal_2251"/>
<keyword evidence="5" id="KW-1185">Reference proteome</keyword>
<keyword evidence="1" id="KW-0175">Coiled coil</keyword>
<dbReference type="RefSeq" id="WP_058480881.1">
    <property type="nucleotide sequence ID" value="NZ_CAAAIQ010000001.1"/>
</dbReference>
<reference evidence="4 5" key="1">
    <citation type="submission" date="2015-11" db="EMBL/GenBank/DDBJ databases">
        <title>Genomic analysis of 38 Legionella species identifies large and diverse effector repertoires.</title>
        <authorList>
            <person name="Burstein D."/>
            <person name="Amaro F."/>
            <person name="Zusman T."/>
            <person name="Lifshitz Z."/>
            <person name="Cohen O."/>
            <person name="Gilbert J.A."/>
            <person name="Pupko T."/>
            <person name="Shuman H.A."/>
            <person name="Segal G."/>
        </authorList>
    </citation>
    <scope>NUCLEOTIDE SEQUENCE [LARGE SCALE GENOMIC DNA]</scope>
    <source>
        <strain evidence="4 5">ATCC 51914</strain>
    </source>
</reference>
<dbReference type="EMBL" id="LNZB01000051">
    <property type="protein sequence ID" value="KTD76529.1"/>
    <property type="molecule type" value="Genomic_DNA"/>
</dbReference>
<evidence type="ECO:0000313" key="4">
    <source>
        <dbReference type="EMBL" id="KTD76529.1"/>
    </source>
</evidence>
<protein>
    <submittedName>
        <fullName evidence="4">Transmembrane protein</fullName>
    </submittedName>
</protein>
<accession>A0A0W1A594</accession>
<feature type="transmembrane region" description="Helical" evidence="3">
    <location>
        <begin position="394"/>
        <end position="415"/>
    </location>
</feature>
<keyword evidence="3 4" id="KW-0812">Transmembrane</keyword>
<organism evidence="4 5">
    <name type="scientific">Legionella waltersii</name>
    <dbReference type="NCBI Taxonomy" id="66969"/>
    <lineage>
        <taxon>Bacteria</taxon>
        <taxon>Pseudomonadati</taxon>
        <taxon>Pseudomonadota</taxon>
        <taxon>Gammaproteobacteria</taxon>
        <taxon>Legionellales</taxon>
        <taxon>Legionellaceae</taxon>
        <taxon>Legionella</taxon>
    </lineage>
</organism>
<feature type="compositionally biased region" description="Acidic residues" evidence="2">
    <location>
        <begin position="625"/>
        <end position="637"/>
    </location>
</feature>
<name>A0A0W1A594_9GAMM</name>
<evidence type="ECO:0000256" key="2">
    <source>
        <dbReference type="SAM" id="MobiDB-lite"/>
    </source>
</evidence>
<dbReference type="AlphaFoldDB" id="A0A0W1A594"/>
<feature type="transmembrane region" description="Helical" evidence="3">
    <location>
        <begin position="366"/>
        <end position="388"/>
    </location>
</feature>
<keyword evidence="3" id="KW-1133">Transmembrane helix</keyword>
<dbReference type="OrthoDB" id="5634904at2"/>
<feature type="transmembrane region" description="Helical" evidence="3">
    <location>
        <begin position="84"/>
        <end position="104"/>
    </location>
</feature>
<feature type="region of interest" description="Disordered" evidence="2">
    <location>
        <begin position="550"/>
        <end position="637"/>
    </location>
</feature>
<proteinExistence type="predicted"/>
<feature type="transmembrane region" description="Helical" evidence="3">
    <location>
        <begin position="156"/>
        <end position="176"/>
    </location>
</feature>
<gene>
    <name evidence="4" type="ORF">Lwal_2251</name>
</gene>
<keyword evidence="3" id="KW-0472">Membrane</keyword>
<feature type="transmembrane region" description="Helical" evidence="3">
    <location>
        <begin position="226"/>
        <end position="249"/>
    </location>
</feature>
<dbReference type="PATRIC" id="fig|66969.6.peg.2448"/>